<keyword evidence="2" id="KW-0328">Glycosyltransferase</keyword>
<dbReference type="RefSeq" id="WP_310922124.1">
    <property type="nucleotide sequence ID" value="NZ_JAMQOP010000001.1"/>
</dbReference>
<dbReference type="Proteomes" id="UP001257060">
    <property type="component" value="Unassembled WGS sequence"/>
</dbReference>
<organism evidence="2 3">
    <name type="scientific">Halogeometricum salsisoli</name>
    <dbReference type="NCBI Taxonomy" id="2950536"/>
    <lineage>
        <taxon>Archaea</taxon>
        <taxon>Methanobacteriati</taxon>
        <taxon>Methanobacteriota</taxon>
        <taxon>Stenosarchaea group</taxon>
        <taxon>Halobacteria</taxon>
        <taxon>Halobacteriales</taxon>
        <taxon>Haloferacaceae</taxon>
        <taxon>Halogeometricum</taxon>
    </lineage>
</organism>
<gene>
    <name evidence="2" type="ORF">NDI76_01090</name>
</gene>
<name>A0ABU2G977_9EURY</name>
<dbReference type="SUPFAM" id="SSF53271">
    <property type="entry name" value="PRTase-like"/>
    <property type="match status" value="1"/>
</dbReference>
<evidence type="ECO:0000313" key="2">
    <source>
        <dbReference type="EMBL" id="MDS0297337.1"/>
    </source>
</evidence>
<evidence type="ECO:0000259" key="1">
    <source>
        <dbReference type="Pfam" id="PF00156"/>
    </source>
</evidence>
<dbReference type="CDD" id="cd06223">
    <property type="entry name" value="PRTases_typeI"/>
    <property type="match status" value="1"/>
</dbReference>
<evidence type="ECO:0000313" key="3">
    <source>
        <dbReference type="Proteomes" id="UP001257060"/>
    </source>
</evidence>
<dbReference type="EMBL" id="JAMQOP010000001">
    <property type="protein sequence ID" value="MDS0297337.1"/>
    <property type="molecule type" value="Genomic_DNA"/>
</dbReference>
<dbReference type="Gene3D" id="3.30.1310.20">
    <property type="entry name" value="PRTase-like"/>
    <property type="match status" value="1"/>
</dbReference>
<keyword evidence="3" id="KW-1185">Reference proteome</keyword>
<dbReference type="Gene3D" id="3.40.50.2020">
    <property type="match status" value="1"/>
</dbReference>
<keyword evidence="2" id="KW-0808">Transferase</keyword>
<reference evidence="2 3" key="1">
    <citation type="submission" date="2022-06" db="EMBL/GenBank/DDBJ databases">
        <title>Halogeometricum sp. a new haloarchaeum isolate from saline soil.</title>
        <authorList>
            <person name="Strakova D."/>
            <person name="Galisteo C."/>
            <person name="Sanchez-Porro C."/>
            <person name="Ventosa A."/>
        </authorList>
    </citation>
    <scope>NUCLEOTIDE SEQUENCE [LARGE SCALE GENOMIC DNA]</scope>
    <source>
        <strain evidence="2 3">S1BR25-6</strain>
    </source>
</reference>
<accession>A0ABU2G977</accession>
<dbReference type="InterPro" id="IPR029057">
    <property type="entry name" value="PRTase-like"/>
</dbReference>
<sequence>MFTDRTEAGERLGERLREAGIEADVVLAIPRGGLPVGRAVADALGAPLDVAVASKLGAPHNPELAIGAVAGDGSLWLNDGMVERLGVDDAYVDSERESEAEVAREKVRDYRGGDPVPDVEGKRVVVVDDGVATGATAMACLRMVREGGASRVIFGAPVAPASALSDLRTEADEVVVVETPENFTAVGAHYRTFGQVKDEEALTYLESSERGRRP</sequence>
<feature type="domain" description="Phosphoribosyltransferase" evidence="1">
    <location>
        <begin position="13"/>
        <end position="178"/>
    </location>
</feature>
<dbReference type="Pfam" id="PF00156">
    <property type="entry name" value="Pribosyltran"/>
    <property type="match status" value="1"/>
</dbReference>
<dbReference type="InterPro" id="IPR000836">
    <property type="entry name" value="PRTase_dom"/>
</dbReference>
<dbReference type="GO" id="GO:0016757">
    <property type="term" value="F:glycosyltransferase activity"/>
    <property type="evidence" value="ECO:0007669"/>
    <property type="project" value="UniProtKB-KW"/>
</dbReference>
<comment type="caution">
    <text evidence="2">The sequence shown here is derived from an EMBL/GenBank/DDBJ whole genome shotgun (WGS) entry which is preliminary data.</text>
</comment>
<proteinExistence type="predicted"/>
<protein>
    <submittedName>
        <fullName evidence="2">Phosphoribosyltransferase</fullName>
    </submittedName>
</protein>